<dbReference type="SMART" id="SM00563">
    <property type="entry name" value="PlsC"/>
    <property type="match status" value="1"/>
</dbReference>
<sequence>MKSPGTSVGRGYIRLYTLYPLLICLYAVLIGFVNLCCFVSSLFPGRERRSPRIHRIVVCSAKIFRRSVEITGIGIIKFQGFDLLPKQPSILIANHTGLLDAILLISVLTDVAVVFKKGLRFSPFYSHLTSEPGYIGNDEGIGLIKQSCEALSSGRRILIFPEGTRTEAVPINPLKGGFAVIARQMNIPIYTILIDNKSWFLGKGGGLFQNYKFPFVCEFRVGKSFKPSAAQSSRELTTQVEQYLREALKDIEEAPWRMSSVKKS</sequence>
<dbReference type="Proteomes" id="UP001304300">
    <property type="component" value="Chromosome"/>
</dbReference>
<feature type="domain" description="Phospholipid/glycerol acyltransferase" evidence="5">
    <location>
        <begin position="89"/>
        <end position="197"/>
    </location>
</feature>
<dbReference type="PANTHER" id="PTHR10434:SF11">
    <property type="entry name" value="1-ACYL-SN-GLYCEROL-3-PHOSPHATE ACYLTRANSFERASE"/>
    <property type="match status" value="1"/>
</dbReference>
<dbReference type="CDD" id="cd07989">
    <property type="entry name" value="LPLAT_AGPAT-like"/>
    <property type="match status" value="1"/>
</dbReference>
<evidence type="ECO:0000256" key="2">
    <source>
        <dbReference type="ARBA" id="ARBA00022679"/>
    </source>
</evidence>
<dbReference type="AlphaFoldDB" id="A0AAQ3LBF4"/>
<dbReference type="GO" id="GO:0003841">
    <property type="term" value="F:1-acylglycerol-3-phosphate O-acyltransferase activity"/>
    <property type="evidence" value="ECO:0007669"/>
    <property type="project" value="TreeGrafter"/>
</dbReference>
<dbReference type="InterPro" id="IPR002123">
    <property type="entry name" value="Plipid/glycerol_acylTrfase"/>
</dbReference>
<proteinExistence type="predicted"/>
<dbReference type="RefSeq" id="WP_317834845.1">
    <property type="nucleotide sequence ID" value="NZ_CP136920.1"/>
</dbReference>
<keyword evidence="3 6" id="KW-0012">Acyltransferase</keyword>
<feature type="transmembrane region" description="Helical" evidence="4">
    <location>
        <begin position="20"/>
        <end position="43"/>
    </location>
</feature>
<dbReference type="EMBL" id="CP136920">
    <property type="protein sequence ID" value="WOO42326.1"/>
    <property type="molecule type" value="Genomic_DNA"/>
</dbReference>
<dbReference type="SUPFAM" id="SSF69593">
    <property type="entry name" value="Glycerol-3-phosphate (1)-acyltransferase"/>
    <property type="match status" value="1"/>
</dbReference>
<protein>
    <submittedName>
        <fullName evidence="6">Lysophospholipid acyltransferase family protein</fullName>
    </submittedName>
</protein>
<keyword evidence="4" id="KW-0812">Transmembrane</keyword>
<keyword evidence="2" id="KW-0808">Transferase</keyword>
<evidence type="ECO:0000259" key="5">
    <source>
        <dbReference type="SMART" id="SM00563"/>
    </source>
</evidence>
<dbReference type="Pfam" id="PF01553">
    <property type="entry name" value="Acyltransferase"/>
    <property type="match status" value="1"/>
</dbReference>
<comment type="pathway">
    <text evidence="1">Lipid metabolism.</text>
</comment>
<keyword evidence="4" id="KW-1133">Transmembrane helix</keyword>
<evidence type="ECO:0000256" key="1">
    <source>
        <dbReference type="ARBA" id="ARBA00005189"/>
    </source>
</evidence>
<gene>
    <name evidence="6" type="ORF">RZN69_04435</name>
</gene>
<evidence type="ECO:0000313" key="6">
    <source>
        <dbReference type="EMBL" id="WOO42326.1"/>
    </source>
</evidence>
<keyword evidence="4" id="KW-0472">Membrane</keyword>
<accession>A0AAQ3LBF4</accession>
<organism evidence="6 7">
    <name type="scientific">Rubellicoccus peritrichatus</name>
    <dbReference type="NCBI Taxonomy" id="3080537"/>
    <lineage>
        <taxon>Bacteria</taxon>
        <taxon>Pseudomonadati</taxon>
        <taxon>Verrucomicrobiota</taxon>
        <taxon>Opitutia</taxon>
        <taxon>Puniceicoccales</taxon>
        <taxon>Cerasicoccaceae</taxon>
        <taxon>Rubellicoccus</taxon>
    </lineage>
</organism>
<name>A0AAQ3LBF4_9BACT</name>
<reference evidence="6 7" key="1">
    <citation type="submission" date="2023-10" db="EMBL/GenBank/DDBJ databases">
        <title>Rubellicoccus peritrichatus gen. nov., sp. nov., isolated from an algae of coral reef tank.</title>
        <authorList>
            <person name="Luo J."/>
        </authorList>
    </citation>
    <scope>NUCLEOTIDE SEQUENCE [LARGE SCALE GENOMIC DNA]</scope>
    <source>
        <strain evidence="6 7">CR14</strain>
    </source>
</reference>
<evidence type="ECO:0000313" key="7">
    <source>
        <dbReference type="Proteomes" id="UP001304300"/>
    </source>
</evidence>
<dbReference type="GO" id="GO:0006654">
    <property type="term" value="P:phosphatidic acid biosynthetic process"/>
    <property type="evidence" value="ECO:0007669"/>
    <property type="project" value="TreeGrafter"/>
</dbReference>
<evidence type="ECO:0000256" key="4">
    <source>
        <dbReference type="SAM" id="Phobius"/>
    </source>
</evidence>
<evidence type="ECO:0000256" key="3">
    <source>
        <dbReference type="ARBA" id="ARBA00023315"/>
    </source>
</evidence>
<keyword evidence="7" id="KW-1185">Reference proteome</keyword>
<dbReference type="KEGG" id="puo:RZN69_04435"/>
<dbReference type="PANTHER" id="PTHR10434">
    <property type="entry name" value="1-ACYL-SN-GLYCEROL-3-PHOSPHATE ACYLTRANSFERASE"/>
    <property type="match status" value="1"/>
</dbReference>